<evidence type="ECO:0000256" key="6">
    <source>
        <dbReference type="ARBA" id="ARBA00022519"/>
    </source>
</evidence>
<keyword evidence="9 13" id="KW-0812">Transmembrane</keyword>
<reference evidence="15 16" key="1">
    <citation type="submission" date="2016-10" db="EMBL/GenBank/DDBJ databases">
        <authorList>
            <person name="de Groot N.N."/>
        </authorList>
    </citation>
    <scope>NUCLEOTIDE SEQUENCE [LARGE SCALE GENOMIC DNA]</scope>
    <source>
        <strain evidence="15 16">DSM 15345</strain>
    </source>
</reference>
<comment type="pathway">
    <text evidence="2">Glycan metabolism; osmoregulated periplasmic glucan (OPG) biosynthesis.</text>
</comment>
<name>A0A1H4AFZ0_9RHOB</name>
<dbReference type="GO" id="GO:0005886">
    <property type="term" value="C:plasma membrane"/>
    <property type="evidence" value="ECO:0007669"/>
    <property type="project" value="UniProtKB-SubCell"/>
</dbReference>
<feature type="transmembrane region" description="Helical" evidence="13">
    <location>
        <begin position="391"/>
        <end position="414"/>
    </location>
</feature>
<feature type="transmembrane region" description="Helical" evidence="13">
    <location>
        <begin position="544"/>
        <end position="566"/>
    </location>
</feature>
<evidence type="ECO:0000256" key="1">
    <source>
        <dbReference type="ARBA" id="ARBA00004429"/>
    </source>
</evidence>
<accession>A0A1H4AFZ0</accession>
<evidence type="ECO:0000256" key="4">
    <source>
        <dbReference type="ARBA" id="ARBA00020585"/>
    </source>
</evidence>
<comment type="similarity">
    <text evidence="3">Belongs to the glycosyltransferase 2 family. OpgH subfamily.</text>
</comment>
<dbReference type="PANTHER" id="PTHR43867:SF5">
    <property type="entry name" value="GLUCANS BIOSYNTHESIS GLUCOSYLTRANSFERASE H"/>
    <property type="match status" value="1"/>
</dbReference>
<dbReference type="NCBIfam" id="NF003958">
    <property type="entry name" value="PRK05454.2-1"/>
    <property type="match status" value="1"/>
</dbReference>
<dbReference type="STRING" id="89524.SAMN05444370_104209"/>
<organism evidence="15 16">
    <name type="scientific">Rubrimonas cliftonensis</name>
    <dbReference type="NCBI Taxonomy" id="89524"/>
    <lineage>
        <taxon>Bacteria</taxon>
        <taxon>Pseudomonadati</taxon>
        <taxon>Pseudomonadota</taxon>
        <taxon>Alphaproteobacteria</taxon>
        <taxon>Rhodobacterales</taxon>
        <taxon>Paracoccaceae</taxon>
        <taxon>Rubrimonas</taxon>
    </lineage>
</organism>
<dbReference type="InterPro" id="IPR001173">
    <property type="entry name" value="Glyco_trans_2-like"/>
</dbReference>
<dbReference type="NCBIfam" id="NF003962">
    <property type="entry name" value="PRK05454.2-5"/>
    <property type="match status" value="1"/>
</dbReference>
<evidence type="ECO:0000313" key="16">
    <source>
        <dbReference type="Proteomes" id="UP000198703"/>
    </source>
</evidence>
<comment type="subcellular location">
    <subcellularLocation>
        <location evidence="1">Cell inner membrane</location>
        <topology evidence="1">Multi-pass membrane protein</topology>
    </subcellularLocation>
</comment>
<dbReference type="Proteomes" id="UP000198703">
    <property type="component" value="Unassembled WGS sequence"/>
</dbReference>
<dbReference type="OrthoDB" id="9775281at2"/>
<evidence type="ECO:0000256" key="10">
    <source>
        <dbReference type="ARBA" id="ARBA00022989"/>
    </source>
</evidence>
<feature type="transmembrane region" description="Helical" evidence="13">
    <location>
        <begin position="476"/>
        <end position="498"/>
    </location>
</feature>
<sequence length="609" mass="66199">MTDATTVIADLPARDRRDGMTPAGLQPRALLARRRALVFALNALTVAGLAWGVASVFSVGGFSAPEIVILACFLIGAPWTVMGLWNALIGLWVLHGRRFGGSLRDACPVIDDGDGDEALTLRVAVTMFLRNEAPARALERLAAVREGLDATGQGERFDLFVLSDTDAPEVAAEEERVFAAMRPRLGYRAVYRRREKNEGWKSGNIRDFLRRWGRDYDVFLPLDSDSLMGGETILRMARIMQRRPRLGILQSLVVGTPSQSFFARLFQFGMRAGMRSFTAGSVWWHGEACAYWGHNALIRVAPFRARCRLPVLPGEPPLGGHILSHDQVEAALMRRAGFECRVLPVETESFEDNPPTLLDFIKRDHRWCNGNMQYFPLTRLRGLVPLSRFQIVSAIAMYFGGPAWMLMTLAAAAMMVWPSEGQTLDLAFGVTMFFIMFSVSLAPKIAGWIDVALTPGGVRRYGGAARFAAGALAETAFSMLMAPVAAFAVTVFMIALAMGRRISWSGQQRDLASVNWAQAARAMWPQTLLGAALTWAIATLAPGALIWASPVLAGLTLSIPFCVLTASPALGRMAARVGLCATPEELAPTPALERIGGGGGPRPAPLRAA</sequence>
<feature type="transmembrane region" description="Helical" evidence="13">
    <location>
        <begin position="36"/>
        <end position="61"/>
    </location>
</feature>
<feature type="transmembrane region" description="Helical" evidence="13">
    <location>
        <begin position="67"/>
        <end position="94"/>
    </location>
</feature>
<feature type="domain" description="Glycosyltransferase 2-like" evidence="14">
    <location>
        <begin position="220"/>
        <end position="414"/>
    </location>
</feature>
<evidence type="ECO:0000259" key="14">
    <source>
        <dbReference type="Pfam" id="PF13632"/>
    </source>
</evidence>
<keyword evidence="6" id="KW-0997">Cell inner membrane</keyword>
<feature type="transmembrane region" description="Helical" evidence="13">
    <location>
        <begin position="426"/>
        <end position="449"/>
    </location>
</feature>
<dbReference type="GO" id="GO:0016758">
    <property type="term" value="F:hexosyltransferase activity"/>
    <property type="evidence" value="ECO:0007669"/>
    <property type="project" value="TreeGrafter"/>
</dbReference>
<evidence type="ECO:0000256" key="2">
    <source>
        <dbReference type="ARBA" id="ARBA00005001"/>
    </source>
</evidence>
<keyword evidence="11 13" id="KW-0472">Membrane</keyword>
<dbReference type="EMBL" id="FNQM01000004">
    <property type="protein sequence ID" value="SEA34786.1"/>
    <property type="molecule type" value="Genomic_DNA"/>
</dbReference>
<evidence type="ECO:0000256" key="3">
    <source>
        <dbReference type="ARBA" id="ARBA00009337"/>
    </source>
</evidence>
<evidence type="ECO:0000256" key="7">
    <source>
        <dbReference type="ARBA" id="ARBA00022676"/>
    </source>
</evidence>
<feature type="transmembrane region" description="Helical" evidence="13">
    <location>
        <begin position="246"/>
        <end position="266"/>
    </location>
</feature>
<evidence type="ECO:0000256" key="9">
    <source>
        <dbReference type="ARBA" id="ARBA00022692"/>
    </source>
</evidence>
<evidence type="ECO:0000256" key="13">
    <source>
        <dbReference type="SAM" id="Phobius"/>
    </source>
</evidence>
<proteinExistence type="inferred from homology"/>
<evidence type="ECO:0000256" key="11">
    <source>
        <dbReference type="ARBA" id="ARBA00023136"/>
    </source>
</evidence>
<dbReference type="InterPro" id="IPR029044">
    <property type="entry name" value="Nucleotide-diphossugar_trans"/>
</dbReference>
<feature type="region of interest" description="Disordered" evidence="12">
    <location>
        <begin position="590"/>
        <end position="609"/>
    </location>
</feature>
<dbReference type="PANTHER" id="PTHR43867">
    <property type="entry name" value="CELLULOSE SYNTHASE CATALYTIC SUBUNIT A [UDP-FORMING]"/>
    <property type="match status" value="1"/>
</dbReference>
<keyword evidence="16" id="KW-1185">Reference proteome</keyword>
<keyword evidence="5" id="KW-1003">Cell membrane</keyword>
<dbReference type="InterPro" id="IPR050321">
    <property type="entry name" value="Glycosyltr_2/OpgH_subfam"/>
</dbReference>
<evidence type="ECO:0000256" key="5">
    <source>
        <dbReference type="ARBA" id="ARBA00022475"/>
    </source>
</evidence>
<dbReference type="Pfam" id="PF13632">
    <property type="entry name" value="Glyco_trans_2_3"/>
    <property type="match status" value="1"/>
</dbReference>
<keyword evidence="10 13" id="KW-1133">Transmembrane helix</keyword>
<gene>
    <name evidence="15" type="ORF">SAMN05444370_104209</name>
</gene>
<dbReference type="AlphaFoldDB" id="A0A1H4AFZ0"/>
<evidence type="ECO:0000256" key="12">
    <source>
        <dbReference type="SAM" id="MobiDB-lite"/>
    </source>
</evidence>
<dbReference type="RefSeq" id="WP_093252149.1">
    <property type="nucleotide sequence ID" value="NZ_FNQM01000004.1"/>
</dbReference>
<evidence type="ECO:0000313" key="15">
    <source>
        <dbReference type="EMBL" id="SEA34786.1"/>
    </source>
</evidence>
<keyword evidence="8 15" id="KW-0808">Transferase</keyword>
<evidence type="ECO:0000256" key="8">
    <source>
        <dbReference type="ARBA" id="ARBA00022679"/>
    </source>
</evidence>
<dbReference type="SUPFAM" id="SSF53448">
    <property type="entry name" value="Nucleotide-diphospho-sugar transferases"/>
    <property type="match status" value="1"/>
</dbReference>
<dbReference type="Gene3D" id="3.90.550.10">
    <property type="entry name" value="Spore Coat Polysaccharide Biosynthesis Protein SpsA, Chain A"/>
    <property type="match status" value="1"/>
</dbReference>
<keyword evidence="7" id="KW-0328">Glycosyltransferase</keyword>
<protein>
    <recommendedName>
        <fullName evidence="4">Glucans biosynthesis glucosyltransferase H</fullName>
    </recommendedName>
</protein>